<feature type="domain" description="Histidine kinase/HSP90-like ATPase" evidence="2">
    <location>
        <begin position="12"/>
        <end position="127"/>
    </location>
</feature>
<organism evidence="3 4">
    <name type="scientific">Allokutzneria multivorans</name>
    <dbReference type="NCBI Taxonomy" id="1142134"/>
    <lineage>
        <taxon>Bacteria</taxon>
        <taxon>Bacillati</taxon>
        <taxon>Actinomycetota</taxon>
        <taxon>Actinomycetes</taxon>
        <taxon>Pseudonocardiales</taxon>
        <taxon>Pseudonocardiaceae</taxon>
        <taxon>Allokutzneria</taxon>
    </lineage>
</organism>
<evidence type="ECO:0000313" key="3">
    <source>
        <dbReference type="EMBL" id="GAA4018289.1"/>
    </source>
</evidence>
<dbReference type="PANTHER" id="PTHR35801">
    <property type="entry name" value="PHOSPHOSERINE PHOSPHATASE RSBX"/>
    <property type="match status" value="1"/>
</dbReference>
<gene>
    <name evidence="3" type="ORF">GCM10022247_47230</name>
</gene>
<proteinExistence type="predicted"/>
<dbReference type="Pfam" id="PF13581">
    <property type="entry name" value="HATPase_c_2"/>
    <property type="match status" value="1"/>
</dbReference>
<dbReference type="InterPro" id="IPR003594">
    <property type="entry name" value="HATPase_dom"/>
</dbReference>
<dbReference type="InterPro" id="IPR036890">
    <property type="entry name" value="HATPase_C_sf"/>
</dbReference>
<reference evidence="4" key="1">
    <citation type="journal article" date="2019" name="Int. J. Syst. Evol. Microbiol.">
        <title>The Global Catalogue of Microorganisms (GCM) 10K type strain sequencing project: providing services to taxonomists for standard genome sequencing and annotation.</title>
        <authorList>
            <consortium name="The Broad Institute Genomics Platform"/>
            <consortium name="The Broad Institute Genome Sequencing Center for Infectious Disease"/>
            <person name="Wu L."/>
            <person name="Ma J."/>
        </authorList>
    </citation>
    <scope>NUCLEOTIDE SEQUENCE [LARGE SCALE GENOMIC DNA]</scope>
    <source>
        <strain evidence="4">JCM 17342</strain>
    </source>
</reference>
<dbReference type="Proteomes" id="UP001501747">
    <property type="component" value="Unassembled WGS sequence"/>
</dbReference>
<dbReference type="Gene3D" id="3.30.565.10">
    <property type="entry name" value="Histidine kinase-like ATPase, C-terminal domain"/>
    <property type="match status" value="1"/>
</dbReference>
<protein>
    <submittedName>
        <fullName evidence="3">SpoIIE family protein phosphatase</fullName>
    </submittedName>
</protein>
<dbReference type="InterPro" id="IPR039248">
    <property type="entry name" value="Ptase_RsbX"/>
</dbReference>
<keyword evidence="4" id="KW-1185">Reference proteome</keyword>
<dbReference type="InterPro" id="IPR036457">
    <property type="entry name" value="PPM-type-like_dom_sf"/>
</dbReference>
<accession>A0ABP7SY72</accession>
<dbReference type="InterPro" id="IPR001932">
    <property type="entry name" value="PPM-type_phosphatase-like_dom"/>
</dbReference>
<sequence>MSERRLDMRVHEPSHVGRARALAVEAAKRAGLSEDAVGQVALAASELASNLVKHAVDGMLLARHAPGRLDLVTVDRGPGMRDPKRCLADGFSTAGSMGTGMGAIRRSADFFDLYSLRGKGAAVLARWLEGGAEPGAAGLVLPAPGESACGDGWRVVDDGRRVTAVLVDGSGHGEAAEAAAASALRVVDESPFVRPLDVLELMRERIAQTRGAAAAVVRIDREAEMLHFAGVGNIVVKVHEPGAEHGVQLVSSPGIVGHRSQRHRPVETVREWTAETMVIMNTDGISQRWSLADWPGVRAADPLLLSALILWQANRLRDDAGVLVLAGNGGGR</sequence>
<dbReference type="SUPFAM" id="SSF81606">
    <property type="entry name" value="PP2C-like"/>
    <property type="match status" value="1"/>
</dbReference>
<evidence type="ECO:0000259" key="1">
    <source>
        <dbReference type="Pfam" id="PF07228"/>
    </source>
</evidence>
<dbReference type="PANTHER" id="PTHR35801:SF1">
    <property type="entry name" value="PHOSPHOSERINE PHOSPHATASE RSBX"/>
    <property type="match status" value="1"/>
</dbReference>
<comment type="caution">
    <text evidence="3">The sequence shown here is derived from an EMBL/GenBank/DDBJ whole genome shotgun (WGS) entry which is preliminary data.</text>
</comment>
<name>A0ABP7SY72_9PSEU</name>
<evidence type="ECO:0000313" key="4">
    <source>
        <dbReference type="Proteomes" id="UP001501747"/>
    </source>
</evidence>
<dbReference type="RefSeq" id="WP_344878374.1">
    <property type="nucleotide sequence ID" value="NZ_BAABAL010000017.1"/>
</dbReference>
<feature type="domain" description="PPM-type phosphatase" evidence="1">
    <location>
        <begin position="159"/>
        <end position="288"/>
    </location>
</feature>
<dbReference type="Gene3D" id="3.60.40.10">
    <property type="entry name" value="PPM-type phosphatase domain"/>
    <property type="match status" value="1"/>
</dbReference>
<dbReference type="Pfam" id="PF07228">
    <property type="entry name" value="SpoIIE"/>
    <property type="match status" value="1"/>
</dbReference>
<dbReference type="EMBL" id="BAABAL010000017">
    <property type="protein sequence ID" value="GAA4018289.1"/>
    <property type="molecule type" value="Genomic_DNA"/>
</dbReference>
<evidence type="ECO:0000259" key="2">
    <source>
        <dbReference type="Pfam" id="PF13581"/>
    </source>
</evidence>